<protein>
    <submittedName>
        <fullName evidence="1">Unnamed protein product</fullName>
    </submittedName>
</protein>
<gene>
    <name evidence="1" type="ORF">Amon02_000027700</name>
</gene>
<comment type="caution">
    <text evidence="1">The sequence shown here is derived from an EMBL/GenBank/DDBJ whole genome shotgun (WGS) entry which is preliminary data.</text>
</comment>
<keyword evidence="2" id="KW-1185">Reference proteome</keyword>
<dbReference type="Proteomes" id="UP001165064">
    <property type="component" value="Unassembled WGS sequence"/>
</dbReference>
<reference evidence="1" key="1">
    <citation type="submission" date="2023-04" db="EMBL/GenBank/DDBJ databases">
        <title>Ambrosiozyma monospora NBRC 10751.</title>
        <authorList>
            <person name="Ichikawa N."/>
            <person name="Sato H."/>
            <person name="Tonouchi N."/>
        </authorList>
    </citation>
    <scope>NUCLEOTIDE SEQUENCE</scope>
    <source>
        <strain evidence="1">NBRC 10751</strain>
    </source>
</reference>
<evidence type="ECO:0000313" key="1">
    <source>
        <dbReference type="EMBL" id="GME70654.1"/>
    </source>
</evidence>
<accession>A0ACB5SS18</accession>
<evidence type="ECO:0000313" key="2">
    <source>
        <dbReference type="Proteomes" id="UP001165064"/>
    </source>
</evidence>
<organism evidence="1 2">
    <name type="scientific">Ambrosiozyma monospora</name>
    <name type="common">Yeast</name>
    <name type="synonym">Endomycopsis monosporus</name>
    <dbReference type="NCBI Taxonomy" id="43982"/>
    <lineage>
        <taxon>Eukaryota</taxon>
        <taxon>Fungi</taxon>
        <taxon>Dikarya</taxon>
        <taxon>Ascomycota</taxon>
        <taxon>Saccharomycotina</taxon>
        <taxon>Pichiomycetes</taxon>
        <taxon>Pichiales</taxon>
        <taxon>Pichiaceae</taxon>
        <taxon>Ambrosiozyma</taxon>
    </lineage>
</organism>
<proteinExistence type="predicted"/>
<sequence>MSRHGSTRTSPTTISYAATPTTSVSMNAASAREYPLSAVSNHRSSRYKPTSPVPKLTTTAIPIPITPGEYSRQRDPIPSASIGRHQVIA</sequence>
<dbReference type="EMBL" id="BSXS01000073">
    <property type="protein sequence ID" value="GME70654.1"/>
    <property type="molecule type" value="Genomic_DNA"/>
</dbReference>
<name>A0ACB5SS18_AMBMO</name>